<dbReference type="GO" id="GO:0004674">
    <property type="term" value="F:protein serine/threonine kinase activity"/>
    <property type="evidence" value="ECO:0007669"/>
    <property type="project" value="TreeGrafter"/>
</dbReference>
<accession>A0A4Q4M1R0</accession>
<evidence type="ECO:0000313" key="3">
    <source>
        <dbReference type="Proteomes" id="UP000292402"/>
    </source>
</evidence>
<reference evidence="3" key="1">
    <citation type="journal article" date="2019" name="bioRxiv">
        <title>Genomics, evolutionary history and diagnostics of the Alternaria alternata species group including apple and Asian pear pathotypes.</title>
        <authorList>
            <person name="Armitage A.D."/>
            <person name="Cockerton H.M."/>
            <person name="Sreenivasaprasad S."/>
            <person name="Woodhall J.W."/>
            <person name="Lane C.R."/>
            <person name="Harrison R.J."/>
            <person name="Clarkson J.P."/>
        </authorList>
    </citation>
    <scope>NUCLEOTIDE SEQUENCE [LARGE SCALE GENOMIC DNA]</scope>
    <source>
        <strain evidence="3">FERA 1082</strain>
    </source>
</reference>
<dbReference type="InterPro" id="IPR000719">
    <property type="entry name" value="Prot_kinase_dom"/>
</dbReference>
<dbReference type="CDD" id="cd00180">
    <property type="entry name" value="PKc"/>
    <property type="match status" value="1"/>
</dbReference>
<dbReference type="Pfam" id="PF00069">
    <property type="entry name" value="Pkinase"/>
    <property type="match status" value="1"/>
</dbReference>
<dbReference type="GO" id="GO:0005524">
    <property type="term" value="F:ATP binding"/>
    <property type="evidence" value="ECO:0007669"/>
    <property type="project" value="InterPro"/>
</dbReference>
<dbReference type="Gene3D" id="1.10.510.10">
    <property type="entry name" value="Transferase(Phosphotransferase) domain 1"/>
    <property type="match status" value="1"/>
</dbReference>
<dbReference type="Proteomes" id="UP000292402">
    <property type="component" value="Unassembled WGS sequence"/>
</dbReference>
<name>A0A4Q4M1R0_9PLEO</name>
<dbReference type="SMART" id="SM00220">
    <property type="entry name" value="S_TKc"/>
    <property type="match status" value="1"/>
</dbReference>
<dbReference type="SUPFAM" id="SSF56112">
    <property type="entry name" value="Protein kinase-like (PK-like)"/>
    <property type="match status" value="1"/>
</dbReference>
<organism evidence="2 3">
    <name type="scientific">Alternaria tenuissima</name>
    <dbReference type="NCBI Taxonomy" id="119927"/>
    <lineage>
        <taxon>Eukaryota</taxon>
        <taxon>Fungi</taxon>
        <taxon>Dikarya</taxon>
        <taxon>Ascomycota</taxon>
        <taxon>Pezizomycotina</taxon>
        <taxon>Dothideomycetes</taxon>
        <taxon>Pleosporomycetidae</taxon>
        <taxon>Pleosporales</taxon>
        <taxon>Pleosporineae</taxon>
        <taxon>Pleosporaceae</taxon>
        <taxon>Alternaria</taxon>
        <taxon>Alternaria sect. Alternaria</taxon>
        <taxon>Alternaria alternata complex</taxon>
    </lineage>
</organism>
<comment type="caution">
    <text evidence="2">The sequence shown here is derived from an EMBL/GenBank/DDBJ whole genome shotgun (WGS) entry which is preliminary data.</text>
</comment>
<gene>
    <name evidence="2" type="ORF">AA0114_g11391</name>
</gene>
<protein>
    <recommendedName>
        <fullName evidence="1">Protein kinase domain-containing protein</fullName>
    </recommendedName>
</protein>
<dbReference type="PANTHER" id="PTHR24359">
    <property type="entry name" value="SERINE/THREONINE-PROTEIN KINASE SBK1"/>
    <property type="match status" value="1"/>
</dbReference>
<evidence type="ECO:0000259" key="1">
    <source>
        <dbReference type="PROSITE" id="PS50011"/>
    </source>
</evidence>
<dbReference type="PANTHER" id="PTHR24359:SF1">
    <property type="entry name" value="INHIBITOR OF NUCLEAR FACTOR KAPPA-B KINASE EPSILON SUBUNIT HOMOLOG 1-RELATED"/>
    <property type="match status" value="1"/>
</dbReference>
<dbReference type="AlphaFoldDB" id="A0A4Q4M1R0"/>
<dbReference type="PROSITE" id="PS50011">
    <property type="entry name" value="PROTEIN_KINASE_DOM"/>
    <property type="match status" value="1"/>
</dbReference>
<dbReference type="EMBL" id="PDXA01000059">
    <property type="protein sequence ID" value="RYN38916.1"/>
    <property type="molecule type" value="Genomic_DNA"/>
</dbReference>
<dbReference type="Gene3D" id="3.30.200.20">
    <property type="entry name" value="Phosphorylase Kinase, domain 1"/>
    <property type="match status" value="1"/>
</dbReference>
<feature type="domain" description="Protein kinase" evidence="1">
    <location>
        <begin position="377"/>
        <end position="660"/>
    </location>
</feature>
<proteinExistence type="predicted"/>
<dbReference type="InterPro" id="IPR011009">
    <property type="entry name" value="Kinase-like_dom_sf"/>
</dbReference>
<evidence type="ECO:0000313" key="2">
    <source>
        <dbReference type="EMBL" id="RYN38916.1"/>
    </source>
</evidence>
<sequence>MASSGFDELHNVLGCSEPCLLHEYSYNGFKEPYDPTDTQRPTIPTLSFKPGAYSAKDPFCFSTDDMRIELSEQAKFHRKKGKNIMDPSSVSLCDDTSAQDVRFFVLCLPYFNPEQRTWEEQRQSSSKFRYMSTDDPDDIELQIPSTRSLPDGVLSCRPAIISCTVISPSSHPVDVLCTLLTRGWGSAELDSSFCTLFPFLREQIEDVRVGFERTVIPDLVVEPAMRWGSFFAYQRTDWMSYLMRQLATKFIVRKLTRGPIAISRLQGIDVGRLPEPKLGAPASLVTNASLPSFVTARSNLTGSAAMSPNRFSPFNMIEIIRENELPVSGLPAALVKIHNDYYTTLHQQRLIQPHVKELDWSGKGQHVTFATQDTIPLSYVCHLGSGLSATVDKVICRRIALARKTMTCSKQWTVTDALREVSHLQNLRHVHIVQLVGTYLQNRSFSILMYPVADSHLGTFLQETLDMQDKCRKDFLASALGCLASAVAFIHERTTKHMDIKPQNILVRSDGSWWRIYITDFGFSRSFDPQDHSQTDGPTALTRGYCSPEVFNFDSRGRAADVFSLGCVFLEITCVTANIDLDDFADARRGDGGDKSFHANLDRVVQWALTSLRSSLLCLQDSKREARACEKVIELQMKMISREPSMRPTASEVRSRLASFPQCAFSPTTCCTSPPEPYEVYEQK</sequence>